<dbReference type="Pfam" id="PF06452">
    <property type="entry name" value="CBM9_1"/>
    <property type="match status" value="1"/>
</dbReference>
<dbReference type="Proteomes" id="UP001589828">
    <property type="component" value="Unassembled WGS sequence"/>
</dbReference>
<sequence length="378" mass="43683">MRSISICLSRFVKPGLTAALFALPGLVKAQDAFKEFPDLFTVPESYVVKHVKQAPVIDGDVEDAVWQQAKWTQDFQDIEGRLKPQPPLQTNIKMLWDDSCLYVAARIKDPHVWATLTHHDDIVYRDNDFELFIDPNNSTHKYFEIEVNALNTIFDLFLTKPYRNNGAAVTGWDTHGLRSAVKVQGTLNDPSDTDKGWTVEMAIPFKAIAGGFNRAVIKNGTMWRINFSRVEYDTKVQNGKYVKLQDNAGRDLPEHNWVWSNQGLINMHYPERWGYLLFSDHEAGDVIFEMPYAEEQKKYLWLVYYKQKQWYKDHHEYLAQLSKLGIETKVNINGNDNELKLEATTHQFMLYITDSKTKATYTIDQDGLVQQQIIPKTP</sequence>
<accession>A0ABV6LE89</accession>
<protein>
    <submittedName>
        <fullName evidence="3">Carbohydrate-binding family 9-like protein</fullName>
    </submittedName>
</protein>
<name>A0ABV6LE89_9SPHI</name>
<dbReference type="RefSeq" id="WP_377025481.1">
    <property type="nucleotide sequence ID" value="NZ_JBHLTS010000075.1"/>
</dbReference>
<feature type="chain" id="PRO_5046201508" evidence="1">
    <location>
        <begin position="30"/>
        <end position="378"/>
    </location>
</feature>
<keyword evidence="4" id="KW-1185">Reference proteome</keyword>
<proteinExistence type="predicted"/>
<reference evidence="3 4" key="1">
    <citation type="submission" date="2024-09" db="EMBL/GenBank/DDBJ databases">
        <authorList>
            <person name="Sun Q."/>
            <person name="Mori K."/>
        </authorList>
    </citation>
    <scope>NUCLEOTIDE SEQUENCE [LARGE SCALE GENOMIC DNA]</scope>
    <source>
        <strain evidence="3 4">NCAIM B.02415</strain>
    </source>
</reference>
<dbReference type="InterPro" id="IPR010502">
    <property type="entry name" value="Carb-bd_dom_fam9"/>
</dbReference>
<feature type="signal peptide" evidence="1">
    <location>
        <begin position="1"/>
        <end position="29"/>
    </location>
</feature>
<dbReference type="PANTHER" id="PTHR35532">
    <property type="entry name" value="SIMILAR TO POLYHYDROXYALKANOATE DEPOLYMERASE"/>
    <property type="match status" value="1"/>
</dbReference>
<dbReference type="Gene3D" id="2.60.40.1190">
    <property type="match status" value="1"/>
</dbReference>
<evidence type="ECO:0000313" key="3">
    <source>
        <dbReference type="EMBL" id="MFC0517744.1"/>
    </source>
</evidence>
<dbReference type="SUPFAM" id="SSF49344">
    <property type="entry name" value="CBD9-like"/>
    <property type="match status" value="1"/>
</dbReference>
<evidence type="ECO:0000313" key="4">
    <source>
        <dbReference type="Proteomes" id="UP001589828"/>
    </source>
</evidence>
<keyword evidence="1" id="KW-0732">Signal</keyword>
<comment type="caution">
    <text evidence="3">The sequence shown here is derived from an EMBL/GenBank/DDBJ whole genome shotgun (WGS) entry which is preliminary data.</text>
</comment>
<organism evidence="3 4">
    <name type="scientific">Mucilaginibacter angelicae</name>
    <dbReference type="NCBI Taxonomy" id="869718"/>
    <lineage>
        <taxon>Bacteria</taxon>
        <taxon>Pseudomonadati</taxon>
        <taxon>Bacteroidota</taxon>
        <taxon>Sphingobacteriia</taxon>
        <taxon>Sphingobacteriales</taxon>
        <taxon>Sphingobacteriaceae</taxon>
        <taxon>Mucilaginibacter</taxon>
    </lineage>
</organism>
<evidence type="ECO:0000256" key="1">
    <source>
        <dbReference type="SAM" id="SignalP"/>
    </source>
</evidence>
<dbReference type="EMBL" id="JBHLTS010000075">
    <property type="protein sequence ID" value="MFC0517744.1"/>
    <property type="molecule type" value="Genomic_DNA"/>
</dbReference>
<dbReference type="PANTHER" id="PTHR35532:SF5">
    <property type="entry name" value="CARBOHYDRATE-BINDING DOMAIN-CONTAINING PROTEIN"/>
    <property type="match status" value="1"/>
</dbReference>
<gene>
    <name evidence="3" type="ORF">ACFFGT_26260</name>
</gene>
<evidence type="ECO:0000259" key="2">
    <source>
        <dbReference type="Pfam" id="PF06452"/>
    </source>
</evidence>
<dbReference type="CDD" id="cd09620">
    <property type="entry name" value="CBM9_like_3"/>
    <property type="match status" value="1"/>
</dbReference>
<feature type="domain" description="Carbohydrate-binding" evidence="2">
    <location>
        <begin position="57"/>
        <end position="250"/>
    </location>
</feature>